<dbReference type="Proteomes" id="UP001597467">
    <property type="component" value="Unassembled WGS sequence"/>
</dbReference>
<organism evidence="2 3">
    <name type="scientific">Lacinutrix gracilariae</name>
    <dbReference type="NCBI Taxonomy" id="1747198"/>
    <lineage>
        <taxon>Bacteria</taxon>
        <taxon>Pseudomonadati</taxon>
        <taxon>Bacteroidota</taxon>
        <taxon>Flavobacteriia</taxon>
        <taxon>Flavobacteriales</taxon>
        <taxon>Flavobacteriaceae</taxon>
        <taxon>Lacinutrix</taxon>
    </lineage>
</organism>
<sequence length="74" mass="8652">MTEENIKKTWRNLFTPFLIGIVIFIVALLFHRLGSKRPTPQTISLFGCVLGFVFILFSGMKILKFRKYLKTENE</sequence>
<proteinExistence type="predicted"/>
<dbReference type="EMBL" id="JBHULM010000007">
    <property type="protein sequence ID" value="MFD2541377.1"/>
    <property type="molecule type" value="Genomic_DNA"/>
</dbReference>
<name>A0ABW5K0E3_9FLAO</name>
<feature type="transmembrane region" description="Helical" evidence="1">
    <location>
        <begin position="43"/>
        <end position="63"/>
    </location>
</feature>
<evidence type="ECO:0000313" key="2">
    <source>
        <dbReference type="EMBL" id="MFD2541377.1"/>
    </source>
</evidence>
<accession>A0ABW5K0E3</accession>
<evidence type="ECO:0000256" key="1">
    <source>
        <dbReference type="SAM" id="Phobius"/>
    </source>
</evidence>
<protein>
    <submittedName>
        <fullName evidence="2">Uncharacterized protein</fullName>
    </submittedName>
</protein>
<dbReference type="RefSeq" id="WP_379901023.1">
    <property type="nucleotide sequence ID" value="NZ_JBHULM010000007.1"/>
</dbReference>
<feature type="transmembrane region" description="Helical" evidence="1">
    <location>
        <begin position="12"/>
        <end position="31"/>
    </location>
</feature>
<comment type="caution">
    <text evidence="2">The sequence shown here is derived from an EMBL/GenBank/DDBJ whole genome shotgun (WGS) entry which is preliminary data.</text>
</comment>
<evidence type="ECO:0000313" key="3">
    <source>
        <dbReference type="Proteomes" id="UP001597467"/>
    </source>
</evidence>
<gene>
    <name evidence="2" type="ORF">ACFSSB_03535</name>
</gene>
<keyword evidence="1" id="KW-1133">Transmembrane helix</keyword>
<keyword evidence="3" id="KW-1185">Reference proteome</keyword>
<reference evidence="3" key="1">
    <citation type="journal article" date="2019" name="Int. J. Syst. Evol. Microbiol.">
        <title>The Global Catalogue of Microorganisms (GCM) 10K type strain sequencing project: providing services to taxonomists for standard genome sequencing and annotation.</title>
        <authorList>
            <consortium name="The Broad Institute Genomics Platform"/>
            <consortium name="The Broad Institute Genome Sequencing Center for Infectious Disease"/>
            <person name="Wu L."/>
            <person name="Ma J."/>
        </authorList>
    </citation>
    <scope>NUCLEOTIDE SEQUENCE [LARGE SCALE GENOMIC DNA]</scope>
    <source>
        <strain evidence="3">KCTC 42808</strain>
    </source>
</reference>
<keyword evidence="1" id="KW-0812">Transmembrane</keyword>
<keyword evidence="1" id="KW-0472">Membrane</keyword>